<dbReference type="PANTHER" id="PTHR16121:SF2">
    <property type="entry name" value="CAP-SPECIFIC MRNA (NUCLEOSIDE-2'-O-)-METHYLTRANSFERASE 2"/>
    <property type="match status" value="1"/>
</dbReference>
<evidence type="ECO:0000313" key="3">
    <source>
        <dbReference type="Proteomes" id="UP000195521"/>
    </source>
</evidence>
<reference evidence="3" key="1">
    <citation type="submission" date="2017-04" db="EMBL/GenBank/DDBJ databases">
        <title>Plasmodium gonderi genome.</title>
        <authorList>
            <person name="Arisue N."/>
            <person name="Honma H."/>
            <person name="Kawai S."/>
            <person name="Tougan T."/>
            <person name="Tanabe K."/>
            <person name="Horii T."/>
        </authorList>
    </citation>
    <scope>NUCLEOTIDE SEQUENCE [LARGE SCALE GENOMIC DNA]</scope>
    <source>
        <strain evidence="3">ATCC 30045</strain>
    </source>
</reference>
<dbReference type="GO" id="GO:0005737">
    <property type="term" value="C:cytoplasm"/>
    <property type="evidence" value="ECO:0007669"/>
    <property type="project" value="TreeGrafter"/>
</dbReference>
<dbReference type="OrthoDB" id="429597at2759"/>
<proteinExistence type="predicted"/>
<sequence length="1276" mass="150225">MNHIFTFETNLNDIFSGDNIEKSEKSCDYCIKRKRVCRCETIRRELGSEEVNDIEELCEKKRQYDEICDKIVDKYKDIVNKFEYDKDIVIYIKEKKINDEIECEDWLYFYELLKERKILERCIETKKNKEALTLNSFHFDEEANFISCLNYYLKVNKFHNVNHNWMGMSLNPFDEYLSFQCNSNDSSFCLYNIEKENQRQEQKKKETTASQIFPKQIEEKEKEENAADDAALWLDRCKKFHSLYYYLYLQENERWLSGQNNSGNIVHFENIDYVWNRTVRECNNKVKLFQLITANSVRSNSVVDDYMTKDSRTNIDVAEKNIQIGRIICISQLVCALGMVDIGGCFIMKMKLCFDNFLLSIFSILAICFKKVEVYRPSCCYLRNVVFIIGIHFNGITSIFLSSLNNWVQSAQKEVLPLLLGSISLDKKETKFVTHNLIPRKWIKSSFFQEYKNCIHHFVDYLIYYLKKCINVSNTNLIKKNIENAKYTYISQFFEQHKIVDLRKKDKLLYKPLAHLYIDEEKLISTQRNFSYERMNHKYEMKEHYVNEVDNDEYPLKEDKLHKYPNSILPFSKKELCKIRDTILLPNHAIHEEGIFFKDSHNNFTPDCSNIINISNNGNNMKKYRKQIKALMKKIEFKNDKIRSGKRRKVALGSGERDNLFQLDQDLIEKRIFSIDKSLLENQKMEFEGLLKKQIYFTNKHWFRPYLKNSTSHFDNSFYLSKEMYKNILLFRQHIYYNNCDSYINSLKQVLKRYEPISSSYITNNELCSIVIDCLFVLKNCAHLDVFQDSSFLQKFLVINGDLGQTLYNFFSRFQSGFHILLYSDTISGMSNSLQGTIEGRVSLLFIRSQPRETTALNVEDLYRNRKSYRILSELLKGKVDQKNSCSLVYIDLNNILFPNYVHIVEKEMKVKKYFLCSLIISFNYLKKGGNMIIHLSSAITFFTAGLLYVIMCAFEKMQFFLPPSCDDIDLSFYIYCEGFSENYIYRHYIQFLWETVICNQYMDENVTNVSINTSMMNNVTSSSNSKQNEGKKDVVNSNKKKSEIYHSVPLYFLMNKHFVHLLKKFNSFYFGHHLNVCMNFMKEPKYFYHNRTLMKCLVTHFIRAYIVSHSVGRSFTRIFKSLAIRCEGGGGGSGSEMSSDEMSSDEMSSDEMSSDEMSSDKMSSDKMSSDKMSSDEMRGDEMSGEEEAQKKHVPFEGQKKRKKNMRNQDNMSGFVQSGRTNDDSFKSKFDLKRNKSNDSNNFCYSSSESNYSLTFEYQNVPSEVSVSETAWGDSS</sequence>
<comment type="caution">
    <text evidence="2">The sequence shown here is derived from an EMBL/GenBank/DDBJ whole genome shotgun (WGS) entry which is preliminary data.</text>
</comment>
<evidence type="ECO:0008006" key="4">
    <source>
        <dbReference type="Google" id="ProtNLM"/>
    </source>
</evidence>
<dbReference type="Proteomes" id="UP000195521">
    <property type="component" value="Unassembled WGS sequence"/>
</dbReference>
<keyword evidence="3" id="KW-1185">Reference proteome</keyword>
<name>A0A1Y1JA23_PLAGO</name>
<evidence type="ECO:0000313" key="2">
    <source>
        <dbReference type="EMBL" id="GAW79120.1"/>
    </source>
</evidence>
<dbReference type="Gene3D" id="3.40.50.12760">
    <property type="match status" value="2"/>
</dbReference>
<evidence type="ECO:0000256" key="1">
    <source>
        <dbReference type="SAM" id="MobiDB-lite"/>
    </source>
</evidence>
<dbReference type="EMBL" id="BDQF01000002">
    <property type="protein sequence ID" value="GAW79120.1"/>
    <property type="molecule type" value="Genomic_DNA"/>
</dbReference>
<dbReference type="InterPro" id="IPR050851">
    <property type="entry name" value="mRNA_Cap_2O-Ribose_MeTrfase"/>
</dbReference>
<dbReference type="RefSeq" id="XP_028541709.1">
    <property type="nucleotide sequence ID" value="XM_028685908.1"/>
</dbReference>
<dbReference type="GeneID" id="39745820"/>
<protein>
    <recommendedName>
        <fullName evidence="4">Ribosomal RNA methyltransferase FtsJ domain-containing protein</fullName>
    </recommendedName>
</protein>
<gene>
    <name evidence="2" type="ORF">PGO_020900</name>
</gene>
<organism evidence="2 3">
    <name type="scientific">Plasmodium gonderi</name>
    <dbReference type="NCBI Taxonomy" id="77519"/>
    <lineage>
        <taxon>Eukaryota</taxon>
        <taxon>Sar</taxon>
        <taxon>Alveolata</taxon>
        <taxon>Apicomplexa</taxon>
        <taxon>Aconoidasida</taxon>
        <taxon>Haemosporida</taxon>
        <taxon>Plasmodiidae</taxon>
        <taxon>Plasmodium</taxon>
        <taxon>Plasmodium (Plasmodium)</taxon>
    </lineage>
</organism>
<dbReference type="OMA" id="CINVSNT"/>
<accession>A0A1Y1JA23</accession>
<dbReference type="AlphaFoldDB" id="A0A1Y1JA23"/>
<feature type="region of interest" description="Disordered" evidence="1">
    <location>
        <begin position="1130"/>
        <end position="1244"/>
    </location>
</feature>
<feature type="compositionally biased region" description="Polar residues" evidence="1">
    <location>
        <begin position="1208"/>
        <end position="1220"/>
    </location>
</feature>
<feature type="compositionally biased region" description="Basic and acidic residues" evidence="1">
    <location>
        <begin position="1221"/>
        <end position="1237"/>
    </location>
</feature>
<dbReference type="GO" id="GO:0004483">
    <property type="term" value="F:methyltransferase cap1 activity"/>
    <property type="evidence" value="ECO:0007669"/>
    <property type="project" value="TreeGrafter"/>
</dbReference>
<feature type="compositionally biased region" description="Acidic residues" evidence="1">
    <location>
        <begin position="1139"/>
        <end position="1155"/>
    </location>
</feature>
<dbReference type="GO" id="GO:0006370">
    <property type="term" value="P:7-methylguanosine mRNA capping"/>
    <property type="evidence" value="ECO:0007669"/>
    <property type="project" value="TreeGrafter"/>
</dbReference>
<dbReference type="GO" id="GO:0005634">
    <property type="term" value="C:nucleus"/>
    <property type="evidence" value="ECO:0007669"/>
    <property type="project" value="TreeGrafter"/>
</dbReference>
<feature type="compositionally biased region" description="Basic and acidic residues" evidence="1">
    <location>
        <begin position="1159"/>
        <end position="1199"/>
    </location>
</feature>
<dbReference type="PANTHER" id="PTHR16121">
    <property type="entry name" value="CAP-SPECIFIC MRNA (NUCLEOSIDE-2'-O-)-METHYLTRANSFERASE 1-RELATED"/>
    <property type="match status" value="1"/>
</dbReference>